<feature type="binding site" evidence="8">
    <location>
        <position position="349"/>
    </location>
    <ligand>
        <name>Mg(2+)</name>
        <dbReference type="ChEBI" id="CHEBI:18420"/>
        <label>1</label>
    </ligand>
</feature>
<feature type="binding site" evidence="8">
    <location>
        <position position="22"/>
    </location>
    <ligand>
        <name>Mg(2+)</name>
        <dbReference type="ChEBI" id="CHEBI:18420"/>
        <label>1</label>
    </ligand>
</feature>
<sequence>MVQIDGSISIPPSNCIRLVSFNINGYKTLNHYHPWNQFDNLSKSLDFFNADIISFQELKLQQSDINKNLANLPNYKSFISIPISKKGYSGVSLFIKNSNNYKILKVENGITGFLTIKGSKNTYRKEWLYKENDESCCSIGGYTDNIIDWKIGQSIDSNGRCIIVELSINLIIIVTYCPANSSNNEIEEISRCLFIETLFQRVKNLEKMGKNVIIMGDINISPSLIDRDDEIAIGIKNNSLITDKINDKSFEFINASEVLNFRNNKLSRTILWKYLYDYENLQSNENKFLFDLGRYKNINKMKKYTCWNTLLNNRPLNIGSRIDLFLSTKKIEELCVNCDIWNFLYGSDHCPVYCDIDISSLNSSSSSSSSSLTPNFKHFEAMNYYDLASFKSIASFFKSKQSSSASTPSPSPESNIVSSLSVPVKRSQTTPAYESRKKPKNQATLFSVLQKKTASNNAKINESSLFVTEDSDDEDNDNNNDDVQKLSYSQPDTTKLTNFNTMLRSSSTIPTCSHDEPCVLRTTKKGANMGRKFWCCAKPSKDRIWDDNDGNNNENKFTDKDCNCNYFKWAQK</sequence>
<dbReference type="PROSITE" id="PS51999">
    <property type="entry name" value="ZF_GRF"/>
    <property type="match status" value="1"/>
</dbReference>
<keyword evidence="5 8" id="KW-0460">Magnesium</keyword>
<dbReference type="EMBL" id="BTGB01000004">
    <property type="protein sequence ID" value="GMM46721.1"/>
    <property type="molecule type" value="Genomic_DNA"/>
</dbReference>
<evidence type="ECO:0000256" key="3">
    <source>
        <dbReference type="ARBA" id="ARBA00022801"/>
    </source>
</evidence>
<dbReference type="PROSITE" id="PS51435">
    <property type="entry name" value="AP_NUCLEASE_F1_4"/>
    <property type="match status" value="1"/>
</dbReference>
<evidence type="ECO:0000256" key="6">
    <source>
        <dbReference type="ARBA" id="ARBA00023242"/>
    </source>
</evidence>
<evidence type="ECO:0000256" key="10">
    <source>
        <dbReference type="PROSITE-ProRule" id="PRU01343"/>
    </source>
</evidence>
<accession>A0AAV5R7Z3</accession>
<dbReference type="GO" id="GO:0005634">
    <property type="term" value="C:nucleus"/>
    <property type="evidence" value="ECO:0007669"/>
    <property type="project" value="TreeGrafter"/>
</dbReference>
<feature type="site" description="Transition state stabilizer" evidence="9">
    <location>
        <position position="219"/>
    </location>
</feature>
<dbReference type="PANTHER" id="PTHR22748">
    <property type="entry name" value="AP ENDONUCLEASE"/>
    <property type="match status" value="1"/>
</dbReference>
<evidence type="ECO:0000256" key="2">
    <source>
        <dbReference type="ARBA" id="ARBA00022771"/>
    </source>
</evidence>
<evidence type="ECO:0000256" key="8">
    <source>
        <dbReference type="PIRSR" id="PIRSR604808-2"/>
    </source>
</evidence>
<gene>
    <name evidence="13" type="ORF">DAPK24_032960</name>
</gene>
<name>A0AAV5R7Z3_PICKL</name>
<dbReference type="Pfam" id="PF06839">
    <property type="entry name" value="Zn_ribbon_GRF"/>
    <property type="match status" value="1"/>
</dbReference>
<evidence type="ECO:0000256" key="11">
    <source>
        <dbReference type="SAM" id="MobiDB-lite"/>
    </source>
</evidence>
<feature type="binding site" evidence="8">
    <location>
        <position position="219"/>
    </location>
    <ligand>
        <name>Mg(2+)</name>
        <dbReference type="ChEBI" id="CHEBI:18420"/>
        <label>1</label>
    </ligand>
</feature>
<evidence type="ECO:0000256" key="5">
    <source>
        <dbReference type="ARBA" id="ARBA00022842"/>
    </source>
</evidence>
<keyword evidence="8" id="KW-0464">Manganese</keyword>
<feature type="compositionally biased region" description="Polar residues" evidence="11">
    <location>
        <begin position="415"/>
        <end position="432"/>
    </location>
</feature>
<evidence type="ECO:0000313" key="13">
    <source>
        <dbReference type="EMBL" id="GMM46721.1"/>
    </source>
</evidence>
<evidence type="ECO:0000259" key="12">
    <source>
        <dbReference type="PROSITE" id="PS51999"/>
    </source>
</evidence>
<dbReference type="GO" id="GO:0008311">
    <property type="term" value="F:double-stranded DNA 3'-5' DNA exonuclease activity"/>
    <property type="evidence" value="ECO:0007669"/>
    <property type="project" value="TreeGrafter"/>
</dbReference>
<organism evidence="13 14">
    <name type="scientific">Pichia kluyveri</name>
    <name type="common">Yeast</name>
    <dbReference type="NCBI Taxonomy" id="36015"/>
    <lineage>
        <taxon>Eukaryota</taxon>
        <taxon>Fungi</taxon>
        <taxon>Dikarya</taxon>
        <taxon>Ascomycota</taxon>
        <taxon>Saccharomycotina</taxon>
        <taxon>Pichiomycetes</taxon>
        <taxon>Pichiales</taxon>
        <taxon>Pichiaceae</taxon>
        <taxon>Pichia</taxon>
    </lineage>
</organism>
<feature type="region of interest" description="Disordered" evidence="11">
    <location>
        <begin position="403"/>
        <end position="439"/>
    </location>
</feature>
<keyword evidence="13" id="KW-0456">Lyase</keyword>
<dbReference type="SUPFAM" id="SSF56219">
    <property type="entry name" value="DNase I-like"/>
    <property type="match status" value="1"/>
</dbReference>
<dbReference type="InterPro" id="IPR036691">
    <property type="entry name" value="Endo/exonu/phosph_ase_sf"/>
</dbReference>
<feature type="site" description="Important for catalytic activity" evidence="9">
    <location>
        <position position="323"/>
    </location>
</feature>
<feature type="binding site" evidence="8">
    <location>
        <position position="217"/>
    </location>
    <ligand>
        <name>Mg(2+)</name>
        <dbReference type="ChEBI" id="CHEBI:18420"/>
        <label>1</label>
    </ligand>
</feature>
<evidence type="ECO:0000256" key="1">
    <source>
        <dbReference type="ARBA" id="ARBA00022723"/>
    </source>
</evidence>
<dbReference type="GO" id="GO:0008081">
    <property type="term" value="F:phosphoric diester hydrolase activity"/>
    <property type="evidence" value="ECO:0007669"/>
    <property type="project" value="TreeGrafter"/>
</dbReference>
<dbReference type="AlphaFoldDB" id="A0AAV5R7Z3"/>
<feature type="compositionally biased region" description="Low complexity" evidence="11">
    <location>
        <begin position="403"/>
        <end position="414"/>
    </location>
</feature>
<feature type="domain" description="GRF-type" evidence="12">
    <location>
        <begin position="512"/>
        <end position="572"/>
    </location>
</feature>
<dbReference type="InterPro" id="IPR010666">
    <property type="entry name" value="Znf_GRF"/>
</dbReference>
<comment type="cofactor">
    <cofactor evidence="8">
        <name>Mg(2+)</name>
        <dbReference type="ChEBI" id="CHEBI:18420"/>
    </cofactor>
    <cofactor evidence="8">
        <name>Mn(2+)</name>
        <dbReference type="ChEBI" id="CHEBI:29035"/>
    </cofactor>
    <text evidence="8">Probably binds two magnesium or manganese ions per subunit.</text>
</comment>
<evidence type="ECO:0000256" key="9">
    <source>
        <dbReference type="PIRSR" id="PIRSR604808-3"/>
    </source>
</evidence>
<feature type="binding site" evidence="8">
    <location>
        <position position="348"/>
    </location>
    <ligand>
        <name>Mg(2+)</name>
        <dbReference type="ChEBI" id="CHEBI:18420"/>
        <label>1</label>
    </ligand>
</feature>
<protein>
    <submittedName>
        <fullName evidence="13">DNA-(Apurinic or apyrimidinic site) lyase</fullName>
    </submittedName>
</protein>
<evidence type="ECO:0000313" key="14">
    <source>
        <dbReference type="Proteomes" id="UP001378960"/>
    </source>
</evidence>
<dbReference type="GO" id="GO:0008270">
    <property type="term" value="F:zinc ion binding"/>
    <property type="evidence" value="ECO:0007669"/>
    <property type="project" value="UniProtKB-KW"/>
</dbReference>
<reference evidence="13 14" key="1">
    <citation type="journal article" date="2023" name="Elife">
        <title>Identification of key yeast species and microbe-microbe interactions impacting larval growth of Drosophila in the wild.</title>
        <authorList>
            <person name="Mure A."/>
            <person name="Sugiura Y."/>
            <person name="Maeda R."/>
            <person name="Honda K."/>
            <person name="Sakurai N."/>
            <person name="Takahashi Y."/>
            <person name="Watada M."/>
            <person name="Katoh T."/>
            <person name="Gotoh A."/>
            <person name="Gotoh Y."/>
            <person name="Taniguchi I."/>
            <person name="Nakamura K."/>
            <person name="Hayashi T."/>
            <person name="Katayama T."/>
            <person name="Uemura T."/>
            <person name="Hattori Y."/>
        </authorList>
    </citation>
    <scope>NUCLEOTIDE SEQUENCE [LARGE SCALE GENOMIC DNA]</scope>
    <source>
        <strain evidence="13 14">PK-24</strain>
    </source>
</reference>
<keyword evidence="6" id="KW-0539">Nucleus</keyword>
<dbReference type="GO" id="GO:0006284">
    <property type="term" value="P:base-excision repair"/>
    <property type="evidence" value="ECO:0007669"/>
    <property type="project" value="TreeGrafter"/>
</dbReference>
<evidence type="ECO:0000256" key="4">
    <source>
        <dbReference type="ARBA" id="ARBA00022833"/>
    </source>
</evidence>
<dbReference type="InterPro" id="IPR004808">
    <property type="entry name" value="AP_endonuc_1"/>
</dbReference>
<dbReference type="Proteomes" id="UP001378960">
    <property type="component" value="Unassembled WGS sequence"/>
</dbReference>
<proteinExistence type="predicted"/>
<keyword evidence="2 10" id="KW-0863">Zinc-finger</keyword>
<evidence type="ECO:0000256" key="7">
    <source>
        <dbReference type="PIRSR" id="PIRSR604808-1"/>
    </source>
</evidence>
<comment type="caution">
    <text evidence="13">The sequence shown here is derived from an EMBL/GenBank/DDBJ whole genome shotgun (WGS) entry which is preliminary data.</text>
</comment>
<feature type="binding site" evidence="8">
    <location>
        <position position="57"/>
    </location>
    <ligand>
        <name>Mg(2+)</name>
        <dbReference type="ChEBI" id="CHEBI:18420"/>
        <label>1</label>
    </ligand>
</feature>
<dbReference type="GO" id="GO:0016829">
    <property type="term" value="F:lyase activity"/>
    <property type="evidence" value="ECO:0007669"/>
    <property type="project" value="UniProtKB-KW"/>
</dbReference>
<keyword evidence="14" id="KW-1185">Reference proteome</keyword>
<feature type="active site" evidence="7">
    <location>
        <position position="176"/>
    </location>
</feature>
<dbReference type="GO" id="GO:0003906">
    <property type="term" value="F:DNA-(apurinic or apyrimidinic site) endonuclease activity"/>
    <property type="evidence" value="ECO:0007669"/>
    <property type="project" value="TreeGrafter"/>
</dbReference>
<feature type="active site" description="Proton acceptor" evidence="7">
    <location>
        <position position="349"/>
    </location>
</feature>
<keyword evidence="4" id="KW-0862">Zinc</keyword>
<keyword evidence="3" id="KW-0378">Hydrolase</keyword>
<feature type="region of interest" description="Disordered" evidence="11">
    <location>
        <begin position="463"/>
        <end position="487"/>
    </location>
</feature>
<feature type="compositionally biased region" description="Acidic residues" evidence="11">
    <location>
        <begin position="469"/>
        <end position="480"/>
    </location>
</feature>
<feature type="active site" description="Proton donor/acceptor" evidence="7">
    <location>
        <position position="217"/>
    </location>
</feature>
<keyword evidence="1 8" id="KW-0479">Metal-binding</keyword>
<feature type="site" description="Interaction with DNA substrate" evidence="9">
    <location>
        <position position="349"/>
    </location>
</feature>
<dbReference type="Gene3D" id="3.60.10.10">
    <property type="entry name" value="Endonuclease/exonuclease/phosphatase"/>
    <property type="match status" value="1"/>
</dbReference>
<dbReference type="PANTHER" id="PTHR22748:SF4">
    <property type="entry name" value="DNA-(APURINIC OR APYRIMIDINIC SITE) ENDONUCLEASE 2"/>
    <property type="match status" value="1"/>
</dbReference>